<feature type="chain" id="PRO_5039050887" description="Lipoprotein" evidence="1">
    <location>
        <begin position="24"/>
        <end position="194"/>
    </location>
</feature>
<dbReference type="EMBL" id="DVKI01000005">
    <property type="protein sequence ID" value="HIT16798.1"/>
    <property type="molecule type" value="Genomic_DNA"/>
</dbReference>
<accession>A0A9D1G8I1</accession>
<comment type="caution">
    <text evidence="2">The sequence shown here is derived from an EMBL/GenBank/DDBJ whole genome shotgun (WGS) entry which is preliminary data.</text>
</comment>
<evidence type="ECO:0000256" key="1">
    <source>
        <dbReference type="SAM" id="SignalP"/>
    </source>
</evidence>
<sequence length="194" mass="22223">MKKWKIILSLCFFPLLLQGCNLQDNTDSVPSTNNGSPYLVSKYEYQETKTINFKNKVKETQKITQTNIQDFLGDTLQADTFSNVSINPDGLILSTEEYNGVIHFLILNGYFLKEINIQAKAYDENTPVLYCNNQLSETLTDTLQTYTFTFKRNITNFIIGAKVITQEGIEAKDRMILIESMELVLTKRPIKINL</sequence>
<keyword evidence="1" id="KW-0732">Signal</keyword>
<protein>
    <recommendedName>
        <fullName evidence="4">Lipoprotein</fullName>
    </recommendedName>
</protein>
<organism evidence="2 3">
    <name type="scientific">Candidatus Caccosoma faecigallinarum</name>
    <dbReference type="NCBI Taxonomy" id="2840720"/>
    <lineage>
        <taxon>Bacteria</taxon>
        <taxon>Bacillati</taxon>
        <taxon>Bacillota</taxon>
        <taxon>Bacillota incertae sedis</taxon>
        <taxon>Candidatus Caccosoma</taxon>
    </lineage>
</organism>
<dbReference type="AlphaFoldDB" id="A0A9D1G8I1"/>
<feature type="signal peptide" evidence="1">
    <location>
        <begin position="1"/>
        <end position="23"/>
    </location>
</feature>
<gene>
    <name evidence="2" type="ORF">IAD04_00235</name>
</gene>
<dbReference type="Proteomes" id="UP000886893">
    <property type="component" value="Unassembled WGS sequence"/>
</dbReference>
<reference evidence="2" key="2">
    <citation type="journal article" date="2021" name="PeerJ">
        <title>Extensive microbial diversity within the chicken gut microbiome revealed by metagenomics and culture.</title>
        <authorList>
            <person name="Gilroy R."/>
            <person name="Ravi A."/>
            <person name="Getino M."/>
            <person name="Pursley I."/>
            <person name="Horton D.L."/>
            <person name="Alikhan N.F."/>
            <person name="Baker D."/>
            <person name="Gharbi K."/>
            <person name="Hall N."/>
            <person name="Watson M."/>
            <person name="Adriaenssens E.M."/>
            <person name="Foster-Nyarko E."/>
            <person name="Jarju S."/>
            <person name="Secka A."/>
            <person name="Antonio M."/>
            <person name="Oren A."/>
            <person name="Chaudhuri R.R."/>
            <person name="La Ragione R."/>
            <person name="Hildebrand F."/>
            <person name="Pallen M.J."/>
        </authorList>
    </citation>
    <scope>NUCLEOTIDE SEQUENCE</scope>
    <source>
        <strain evidence="2">14508</strain>
    </source>
</reference>
<evidence type="ECO:0000313" key="3">
    <source>
        <dbReference type="Proteomes" id="UP000886893"/>
    </source>
</evidence>
<reference evidence="2" key="1">
    <citation type="submission" date="2020-10" db="EMBL/GenBank/DDBJ databases">
        <authorList>
            <person name="Gilroy R."/>
        </authorList>
    </citation>
    <scope>NUCLEOTIDE SEQUENCE</scope>
    <source>
        <strain evidence="2">14508</strain>
    </source>
</reference>
<dbReference type="PROSITE" id="PS51257">
    <property type="entry name" value="PROKAR_LIPOPROTEIN"/>
    <property type="match status" value="1"/>
</dbReference>
<evidence type="ECO:0000313" key="2">
    <source>
        <dbReference type="EMBL" id="HIT16798.1"/>
    </source>
</evidence>
<evidence type="ECO:0008006" key="4">
    <source>
        <dbReference type="Google" id="ProtNLM"/>
    </source>
</evidence>
<name>A0A9D1G8I1_9FIRM</name>
<proteinExistence type="predicted"/>